<dbReference type="Proteomes" id="UP000785679">
    <property type="component" value="Unassembled WGS sequence"/>
</dbReference>
<gene>
    <name evidence="1" type="ORF">FGO68_gene7516</name>
</gene>
<name>A0A8J8SU43_HALGN</name>
<evidence type="ECO:0000313" key="2">
    <source>
        <dbReference type="Proteomes" id="UP000785679"/>
    </source>
</evidence>
<evidence type="ECO:0000313" key="1">
    <source>
        <dbReference type="EMBL" id="TNV70790.1"/>
    </source>
</evidence>
<organism evidence="1 2">
    <name type="scientific">Halteria grandinella</name>
    <dbReference type="NCBI Taxonomy" id="5974"/>
    <lineage>
        <taxon>Eukaryota</taxon>
        <taxon>Sar</taxon>
        <taxon>Alveolata</taxon>
        <taxon>Ciliophora</taxon>
        <taxon>Intramacronucleata</taxon>
        <taxon>Spirotrichea</taxon>
        <taxon>Stichotrichia</taxon>
        <taxon>Sporadotrichida</taxon>
        <taxon>Halteriidae</taxon>
        <taxon>Halteria</taxon>
    </lineage>
</organism>
<comment type="caution">
    <text evidence="1">The sequence shown here is derived from an EMBL/GenBank/DDBJ whole genome shotgun (WGS) entry which is preliminary data.</text>
</comment>
<reference evidence="1" key="1">
    <citation type="submission" date="2019-06" db="EMBL/GenBank/DDBJ databases">
        <authorList>
            <person name="Zheng W."/>
        </authorList>
    </citation>
    <scope>NUCLEOTIDE SEQUENCE</scope>
    <source>
        <strain evidence="1">QDHG01</strain>
    </source>
</reference>
<sequence length="69" mass="8699">MRLRYQISQHQSDPCHWQGHRKNFQQRHRQHLLDQQLQPLARQYDEVQRWGLCTQHPRYLMQQWCSYPV</sequence>
<dbReference type="AlphaFoldDB" id="A0A8J8SU43"/>
<keyword evidence="2" id="KW-1185">Reference proteome</keyword>
<protein>
    <submittedName>
        <fullName evidence="1">Uncharacterized protein</fullName>
    </submittedName>
</protein>
<proteinExistence type="predicted"/>
<accession>A0A8J8SU43</accession>
<dbReference type="EMBL" id="RRYP01032741">
    <property type="protein sequence ID" value="TNV70790.1"/>
    <property type="molecule type" value="Genomic_DNA"/>
</dbReference>